<proteinExistence type="predicted"/>
<sequence length="129" mass="15274">MVRTAVDLHMRPTAVIYNQPDPFGHWTELDYKLVLAYKTVKDETCQKCGNPIWLCHSTDPDIAWRAEDRTCYATKARMVHDWVSTHRATEPPPYEDKQKWGKDTVMTPYMPDYAERDLPTRMDYYNRSE</sequence>
<protein>
    <submittedName>
        <fullName evidence="1">Uncharacterized protein</fullName>
    </submittedName>
</protein>
<accession>A0A8S5UYL8</accession>
<dbReference type="EMBL" id="BK016165">
    <property type="protein sequence ID" value="DAF99438.1"/>
    <property type="molecule type" value="Genomic_DNA"/>
</dbReference>
<reference evidence="1" key="1">
    <citation type="journal article" date="2021" name="Proc. Natl. Acad. Sci. U.S.A.">
        <title>A Catalog of Tens of Thousands of Viruses from Human Metagenomes Reveals Hidden Associations with Chronic Diseases.</title>
        <authorList>
            <person name="Tisza M.J."/>
            <person name="Buck C.B."/>
        </authorList>
    </citation>
    <scope>NUCLEOTIDE SEQUENCE</scope>
    <source>
        <strain evidence="1">CtjKY6</strain>
    </source>
</reference>
<organism evidence="1">
    <name type="scientific">Siphoviridae sp. ctjKY6</name>
    <dbReference type="NCBI Taxonomy" id="2825631"/>
    <lineage>
        <taxon>Viruses</taxon>
        <taxon>Duplodnaviria</taxon>
        <taxon>Heunggongvirae</taxon>
        <taxon>Uroviricota</taxon>
        <taxon>Caudoviricetes</taxon>
    </lineage>
</organism>
<name>A0A8S5UYL8_9CAUD</name>
<evidence type="ECO:0000313" key="1">
    <source>
        <dbReference type="EMBL" id="DAF99438.1"/>
    </source>
</evidence>